<dbReference type="GO" id="GO:0016491">
    <property type="term" value="F:oxidoreductase activity"/>
    <property type="evidence" value="ECO:0007669"/>
    <property type="project" value="UniProtKB-KW"/>
</dbReference>
<evidence type="ECO:0000313" key="8">
    <source>
        <dbReference type="EMBL" id="AHH17578.1"/>
    </source>
</evidence>
<dbReference type="InterPro" id="IPR036291">
    <property type="entry name" value="NAD(P)-bd_dom_sf"/>
</dbReference>
<dbReference type="OrthoDB" id="241504at2"/>
<dbReference type="Pfam" id="PF00107">
    <property type="entry name" value="ADH_zinc_N"/>
    <property type="match status" value="1"/>
</dbReference>
<dbReference type="PANTHER" id="PTHR43401">
    <property type="entry name" value="L-THREONINE 3-DEHYDROGENASE"/>
    <property type="match status" value="1"/>
</dbReference>
<evidence type="ECO:0000259" key="7">
    <source>
        <dbReference type="Pfam" id="PF08240"/>
    </source>
</evidence>
<keyword evidence="4" id="KW-0560">Oxidoreductase</keyword>
<dbReference type="STRING" id="1415166.NONO_c27860"/>
<dbReference type="Gene3D" id="3.40.50.720">
    <property type="entry name" value="NAD(P)-binding Rossmann-like Domain"/>
    <property type="match status" value="1"/>
</dbReference>
<keyword evidence="9" id="KW-1185">Reference proteome</keyword>
<dbReference type="HOGENOM" id="CLU_026673_11_0_11"/>
<dbReference type="InterPro" id="IPR013149">
    <property type="entry name" value="ADH-like_C"/>
</dbReference>
<dbReference type="PATRIC" id="fig|1415166.3.peg.2858"/>
<dbReference type="InterPro" id="IPR011032">
    <property type="entry name" value="GroES-like_sf"/>
</dbReference>
<evidence type="ECO:0000259" key="6">
    <source>
        <dbReference type="Pfam" id="PF00107"/>
    </source>
</evidence>
<name>W5TEZ5_9NOCA</name>
<protein>
    <submittedName>
        <fullName evidence="8">Alcohol dehydrogenase-like protein</fullName>
    </submittedName>
</protein>
<evidence type="ECO:0000256" key="4">
    <source>
        <dbReference type="ARBA" id="ARBA00023002"/>
    </source>
</evidence>
<comment type="similarity">
    <text evidence="5">Belongs to the zinc-containing alcohol dehydrogenase family.</text>
</comment>
<reference evidence="8 9" key="1">
    <citation type="journal article" date="2014" name="Appl. Environ. Microbiol.">
        <title>Insights into the Microbial Degradation of Rubber and Gutta-Percha by Analysis of the Complete Genome of Nocardia nova SH22a.</title>
        <authorList>
            <person name="Luo Q."/>
            <person name="Hiessl S."/>
            <person name="Poehlein A."/>
            <person name="Daniel R."/>
            <person name="Steinbuchel A."/>
        </authorList>
    </citation>
    <scope>NUCLEOTIDE SEQUENCE [LARGE SCALE GENOMIC DNA]</scope>
    <source>
        <strain evidence="8">SH22a</strain>
    </source>
</reference>
<dbReference type="Gene3D" id="3.90.180.10">
    <property type="entry name" value="Medium-chain alcohol dehydrogenases, catalytic domain"/>
    <property type="match status" value="1"/>
</dbReference>
<evidence type="ECO:0000256" key="1">
    <source>
        <dbReference type="ARBA" id="ARBA00001947"/>
    </source>
</evidence>
<accession>W5TEZ5</accession>
<evidence type="ECO:0000256" key="3">
    <source>
        <dbReference type="ARBA" id="ARBA00022833"/>
    </source>
</evidence>
<sequence length="354" mass="36909">MKAVRYYGKGDVRFEDGVPEPELRPGTVMVAPAWTGLCGSDLHLYFEGPIPPAPPSTTEAHPLTGETLPIIMGHEFSGVVERIGEGVTGFVVGESVVVEPLVTCGHCPACRSGRYNDCETMACLGISGGGGGLSEHVVVAADRVHPVGDVPLDEAALIEPLCVAYHGVRQSGAKAGDIAVVGGAGPVGVLAAAALKGVGATTIVSEISAIRRQTAIATGVADYVVNPLEESLQDKVAEITGGNGADVAFDCAGVEVVLDQLMDVLKVGGILEMIGIYPSKPQIDMVKLVFKEISIQGSVGYAGDHAAVIELVRDGKINLKPFITARIQADDFVEGGLKYLEKDKDSQVKMIVRL</sequence>
<evidence type="ECO:0000313" key="9">
    <source>
        <dbReference type="Proteomes" id="UP000019150"/>
    </source>
</evidence>
<evidence type="ECO:0000256" key="2">
    <source>
        <dbReference type="ARBA" id="ARBA00022723"/>
    </source>
</evidence>
<dbReference type="RefSeq" id="WP_025349046.1">
    <property type="nucleotide sequence ID" value="NZ_CP006850.1"/>
</dbReference>
<dbReference type="EMBL" id="CP006850">
    <property type="protein sequence ID" value="AHH17578.1"/>
    <property type="molecule type" value="Genomic_DNA"/>
</dbReference>
<dbReference type="SUPFAM" id="SSF50129">
    <property type="entry name" value="GroES-like"/>
    <property type="match status" value="1"/>
</dbReference>
<dbReference type="GO" id="GO:0008270">
    <property type="term" value="F:zinc ion binding"/>
    <property type="evidence" value="ECO:0007669"/>
    <property type="project" value="InterPro"/>
</dbReference>
<feature type="domain" description="Alcohol dehydrogenase-like N-terminal" evidence="7">
    <location>
        <begin position="25"/>
        <end position="148"/>
    </location>
</feature>
<dbReference type="InterPro" id="IPR002328">
    <property type="entry name" value="ADH_Zn_CS"/>
</dbReference>
<evidence type="ECO:0000256" key="5">
    <source>
        <dbReference type="RuleBase" id="RU361277"/>
    </source>
</evidence>
<dbReference type="InterPro" id="IPR050129">
    <property type="entry name" value="Zn_alcohol_dh"/>
</dbReference>
<dbReference type="PROSITE" id="PS00059">
    <property type="entry name" value="ADH_ZINC"/>
    <property type="match status" value="1"/>
</dbReference>
<dbReference type="SUPFAM" id="SSF51735">
    <property type="entry name" value="NAD(P)-binding Rossmann-fold domains"/>
    <property type="match status" value="1"/>
</dbReference>
<dbReference type="Proteomes" id="UP000019150">
    <property type="component" value="Chromosome"/>
</dbReference>
<proteinExistence type="inferred from homology"/>
<dbReference type="KEGG" id="nno:NONO_c27860"/>
<organism evidence="8 9">
    <name type="scientific">Nocardia nova SH22a</name>
    <dbReference type="NCBI Taxonomy" id="1415166"/>
    <lineage>
        <taxon>Bacteria</taxon>
        <taxon>Bacillati</taxon>
        <taxon>Actinomycetota</taxon>
        <taxon>Actinomycetes</taxon>
        <taxon>Mycobacteriales</taxon>
        <taxon>Nocardiaceae</taxon>
        <taxon>Nocardia</taxon>
    </lineage>
</organism>
<dbReference type="Pfam" id="PF08240">
    <property type="entry name" value="ADH_N"/>
    <property type="match status" value="1"/>
</dbReference>
<dbReference type="InterPro" id="IPR013154">
    <property type="entry name" value="ADH-like_N"/>
</dbReference>
<dbReference type="eggNOG" id="COG1063">
    <property type="taxonomic scope" value="Bacteria"/>
</dbReference>
<keyword evidence="2 5" id="KW-0479">Metal-binding</keyword>
<keyword evidence="3 5" id="KW-0862">Zinc</keyword>
<dbReference type="PANTHER" id="PTHR43401:SF2">
    <property type="entry name" value="L-THREONINE 3-DEHYDROGENASE"/>
    <property type="match status" value="1"/>
</dbReference>
<gene>
    <name evidence="8" type="ORF">NONO_c27860</name>
</gene>
<comment type="cofactor">
    <cofactor evidence="1 5">
        <name>Zn(2+)</name>
        <dbReference type="ChEBI" id="CHEBI:29105"/>
    </cofactor>
</comment>
<feature type="domain" description="Alcohol dehydrogenase-like C-terminal" evidence="6">
    <location>
        <begin position="186"/>
        <end position="312"/>
    </location>
</feature>
<dbReference type="AlphaFoldDB" id="W5TEZ5"/>